<gene>
    <name evidence="1" type="ORF">UX10_C0014G0012</name>
</gene>
<dbReference type="SUPFAM" id="SSF52540">
    <property type="entry name" value="P-loop containing nucleoside triphosphate hydrolases"/>
    <property type="match status" value="1"/>
</dbReference>
<sequence>MIITISGMPGSGKSTVARRLSEQLAYKRYYMGAVRRKAARKLGMTLEEFNKKGETDASTDLFVEEYIQKLARSCDNFIIESRTAWAFIPQSLKIFIYVDPREGAHRILKSLKNPRSARARNEGTQLRTYKEVLRSVQDRVQSDDRRYQKYYNLRIGDKKNYDLYLDATNLSAEEEYKIVEKFVQTHISHSTKAT</sequence>
<dbReference type="GO" id="GO:0016301">
    <property type="term" value="F:kinase activity"/>
    <property type="evidence" value="ECO:0007669"/>
    <property type="project" value="UniProtKB-KW"/>
</dbReference>
<organism evidence="1 2">
    <name type="scientific">Candidatus Magasanikbacteria bacterium GW2011_GWA2_45_39</name>
    <dbReference type="NCBI Taxonomy" id="1619041"/>
    <lineage>
        <taxon>Bacteria</taxon>
        <taxon>Candidatus Magasanikiibacteriota</taxon>
    </lineage>
</organism>
<proteinExistence type="predicted"/>
<keyword evidence="1" id="KW-0808">Transferase</keyword>
<protein>
    <submittedName>
        <fullName evidence="1">Cytidylate kinase</fullName>
    </submittedName>
</protein>
<keyword evidence="1" id="KW-0418">Kinase</keyword>
<reference evidence="1 2" key="1">
    <citation type="journal article" date="2015" name="Nature">
        <title>rRNA introns, odd ribosomes, and small enigmatic genomes across a large radiation of phyla.</title>
        <authorList>
            <person name="Brown C.T."/>
            <person name="Hug L.A."/>
            <person name="Thomas B.C."/>
            <person name="Sharon I."/>
            <person name="Castelle C.J."/>
            <person name="Singh A."/>
            <person name="Wilkins M.J."/>
            <person name="Williams K.H."/>
            <person name="Banfield J.F."/>
        </authorList>
    </citation>
    <scope>NUCLEOTIDE SEQUENCE [LARGE SCALE GENOMIC DNA]</scope>
</reference>
<dbReference type="Proteomes" id="UP000033999">
    <property type="component" value="Unassembled WGS sequence"/>
</dbReference>
<name>A0A0G1MGL0_9BACT</name>
<dbReference type="InterPro" id="IPR027417">
    <property type="entry name" value="P-loop_NTPase"/>
</dbReference>
<dbReference type="Pfam" id="PF13238">
    <property type="entry name" value="AAA_18"/>
    <property type="match status" value="1"/>
</dbReference>
<evidence type="ECO:0000313" key="1">
    <source>
        <dbReference type="EMBL" id="KKU07202.1"/>
    </source>
</evidence>
<dbReference type="AlphaFoldDB" id="A0A0G1MGL0"/>
<dbReference type="Gene3D" id="3.40.50.300">
    <property type="entry name" value="P-loop containing nucleotide triphosphate hydrolases"/>
    <property type="match status" value="1"/>
</dbReference>
<dbReference type="EMBL" id="LCKX01000014">
    <property type="protein sequence ID" value="KKU07202.1"/>
    <property type="molecule type" value="Genomic_DNA"/>
</dbReference>
<comment type="caution">
    <text evidence="1">The sequence shown here is derived from an EMBL/GenBank/DDBJ whole genome shotgun (WGS) entry which is preliminary data.</text>
</comment>
<accession>A0A0G1MGL0</accession>
<evidence type="ECO:0000313" key="2">
    <source>
        <dbReference type="Proteomes" id="UP000033999"/>
    </source>
</evidence>